<comment type="caution">
    <text evidence="1">The sequence shown here is derived from an EMBL/GenBank/DDBJ whole genome shotgun (WGS) entry which is preliminary data.</text>
</comment>
<gene>
    <name evidence="1" type="ORF">NUW54_g5426</name>
</gene>
<protein>
    <submittedName>
        <fullName evidence="1">Uncharacterized protein</fullName>
    </submittedName>
</protein>
<name>A0ACC1PWZ9_9APHY</name>
<reference evidence="1" key="1">
    <citation type="submission" date="2022-08" db="EMBL/GenBank/DDBJ databases">
        <title>Genome Sequence of Pycnoporus sanguineus.</title>
        <authorList>
            <person name="Buettner E."/>
        </authorList>
    </citation>
    <scope>NUCLEOTIDE SEQUENCE</scope>
    <source>
        <strain evidence="1">CG-C14</strain>
    </source>
</reference>
<proteinExistence type="predicted"/>
<keyword evidence="2" id="KW-1185">Reference proteome</keyword>
<sequence>MVHKHDARQEHAQLDAPPSPQNARDPAPSDLSGFGIRLMDLLAPARFSRTVASKHRPCPIPSASWSTDVTKPPPPACGSRSCTCRELAIAGVLSLRVLLPIVRWPVCHAFVVSLESSTVQIEGPEDLPTITTHSRFAYSMSNQQHPDDHFHYGCFPRPNRRGTPTGGNPTNNNNNNGSRRGLHFGHGLFSFGTPYTQDPLQARSDPTIAPYGQATGWPVNQSQAHQQGVPFSSDPRFQTQTPYGSYPSRSSPSMIGNPQDSRTLPPLNMPPSQVHPHLPMTAPGQVRSPTGGYTSYAPFPQQHQQPNPYGYSGAPDPRQLPPSIPTMPQYDQPSGLTQRRGSLVDRSARPVVGHGASPYPRVPSVVPPSPYLPDPPQQEPVKKKRKRADAEQLKVLNETYNRTAFPSTEERNELAKKLGMSSRSVQIWFALSLRCIVQRASTD</sequence>
<organism evidence="1 2">
    <name type="scientific">Trametes sanguinea</name>
    <dbReference type="NCBI Taxonomy" id="158606"/>
    <lineage>
        <taxon>Eukaryota</taxon>
        <taxon>Fungi</taxon>
        <taxon>Dikarya</taxon>
        <taxon>Basidiomycota</taxon>
        <taxon>Agaricomycotina</taxon>
        <taxon>Agaricomycetes</taxon>
        <taxon>Polyporales</taxon>
        <taxon>Polyporaceae</taxon>
        <taxon>Trametes</taxon>
    </lineage>
</organism>
<accession>A0ACC1PWZ9</accession>
<evidence type="ECO:0000313" key="1">
    <source>
        <dbReference type="EMBL" id="KAJ3003198.1"/>
    </source>
</evidence>
<dbReference type="EMBL" id="JANSHE010001334">
    <property type="protein sequence ID" value="KAJ3003198.1"/>
    <property type="molecule type" value="Genomic_DNA"/>
</dbReference>
<evidence type="ECO:0000313" key="2">
    <source>
        <dbReference type="Proteomes" id="UP001144978"/>
    </source>
</evidence>
<dbReference type="Proteomes" id="UP001144978">
    <property type="component" value="Unassembled WGS sequence"/>
</dbReference>